<keyword evidence="8" id="KW-0472">Membrane</keyword>
<dbReference type="PRINTS" id="PR00344">
    <property type="entry name" value="BCTRLSENSOR"/>
</dbReference>
<evidence type="ECO:0000256" key="3">
    <source>
        <dbReference type="ARBA" id="ARBA00012438"/>
    </source>
</evidence>
<dbReference type="SMART" id="SM00387">
    <property type="entry name" value="HATPase_c"/>
    <property type="match status" value="1"/>
</dbReference>
<dbReference type="InterPro" id="IPR050351">
    <property type="entry name" value="BphY/WalK/GraS-like"/>
</dbReference>
<evidence type="ECO:0000256" key="7">
    <source>
        <dbReference type="ARBA" id="ARBA00023012"/>
    </source>
</evidence>
<dbReference type="STRING" id="767817.Desgi_2087"/>
<dbReference type="InterPro" id="IPR004358">
    <property type="entry name" value="Sig_transdc_His_kin-like_C"/>
</dbReference>
<dbReference type="KEGG" id="dgi:Desgi_2087"/>
<dbReference type="InterPro" id="IPR036097">
    <property type="entry name" value="HisK_dim/P_sf"/>
</dbReference>
<protein>
    <recommendedName>
        <fullName evidence="3">histidine kinase</fullName>
        <ecNumber evidence="3">2.7.13.3</ecNumber>
    </recommendedName>
</protein>
<dbReference type="InterPro" id="IPR003594">
    <property type="entry name" value="HATPase_dom"/>
</dbReference>
<proteinExistence type="predicted"/>
<sequence>MSLLVNREAKNFLILFSLVLFLGVILFQVIAYIQAVHFRNEMIVHDYEIAGYLKQKHPELAVDIQEAFTADKLPDHLETGKALLEQSGYKNGIQLHLIPQVDKFYRSNKATNLIFSSMFVLVILLVVYLFLKTHYRKIDQYNNDISKIMNGEISTRLDDNEEGNLSKLAASINLLTASLYTHIEKEKQNRVFLKDILTNVSHQLKTPLSALTMYTDIMRNENTDNDVIVKFLDKSEKELERMQTLIANLLKMAKLDAGIIELNKSNHILNDIIKQVAESFETRLSKEQKTWAVKSDCKVAYLCDREWMLEALSNLFKNAVEHTRAGNHISVLIEETPLIIKITFEDNGEGIHPDDINHIFKRFYRSRFSQNKQGTGIGLSLAKTIIEMHGGFISVESTIEKGTKFTVHLPNLQNCKV</sequence>
<evidence type="ECO:0000313" key="10">
    <source>
        <dbReference type="EMBL" id="AGL01521.1"/>
    </source>
</evidence>
<dbReference type="SUPFAM" id="SSF47384">
    <property type="entry name" value="Homodimeric domain of signal transducing histidine kinase"/>
    <property type="match status" value="1"/>
</dbReference>
<keyword evidence="5" id="KW-0808">Transferase</keyword>
<evidence type="ECO:0000256" key="8">
    <source>
        <dbReference type="SAM" id="Phobius"/>
    </source>
</evidence>
<dbReference type="OrthoDB" id="9773956at2"/>
<dbReference type="Pfam" id="PF02518">
    <property type="entry name" value="HATPase_c"/>
    <property type="match status" value="1"/>
</dbReference>
<dbReference type="AlphaFoldDB" id="R4KPG4"/>
<evidence type="ECO:0000256" key="2">
    <source>
        <dbReference type="ARBA" id="ARBA00004370"/>
    </source>
</evidence>
<feature type="transmembrane region" description="Helical" evidence="8">
    <location>
        <begin position="12"/>
        <end position="33"/>
    </location>
</feature>
<evidence type="ECO:0000256" key="1">
    <source>
        <dbReference type="ARBA" id="ARBA00000085"/>
    </source>
</evidence>
<dbReference type="Pfam" id="PF00512">
    <property type="entry name" value="HisKA"/>
    <property type="match status" value="1"/>
</dbReference>
<reference evidence="10 11" key="1">
    <citation type="submission" date="2012-01" db="EMBL/GenBank/DDBJ databases">
        <title>Complete sequence of Desulfotomaculum gibsoniae DSM 7213.</title>
        <authorList>
            <consortium name="US DOE Joint Genome Institute"/>
            <person name="Lucas S."/>
            <person name="Han J."/>
            <person name="Lapidus A."/>
            <person name="Cheng J.-F."/>
            <person name="Goodwin L."/>
            <person name="Pitluck S."/>
            <person name="Peters L."/>
            <person name="Ovchinnikova G."/>
            <person name="Teshima H."/>
            <person name="Detter J.C."/>
            <person name="Han C."/>
            <person name="Tapia R."/>
            <person name="Land M."/>
            <person name="Hauser L."/>
            <person name="Kyrpides N."/>
            <person name="Ivanova N."/>
            <person name="Pagani I."/>
            <person name="Parshina S."/>
            <person name="Plugge C."/>
            <person name="Muyzer G."/>
            <person name="Kuever J."/>
            <person name="Ivanova A."/>
            <person name="Nazina T."/>
            <person name="Klenk H.-P."/>
            <person name="Brambilla E."/>
            <person name="Spring S."/>
            <person name="Stams A.F."/>
            <person name="Woyke T."/>
        </authorList>
    </citation>
    <scope>NUCLEOTIDE SEQUENCE [LARGE SCALE GENOMIC DNA]</scope>
    <source>
        <strain evidence="10 11">DSM 7213</strain>
    </source>
</reference>
<dbReference type="InterPro" id="IPR036890">
    <property type="entry name" value="HATPase_C_sf"/>
</dbReference>
<dbReference type="eggNOG" id="COG2205">
    <property type="taxonomic scope" value="Bacteria"/>
</dbReference>
<dbReference type="GO" id="GO:0000155">
    <property type="term" value="F:phosphorelay sensor kinase activity"/>
    <property type="evidence" value="ECO:0007669"/>
    <property type="project" value="InterPro"/>
</dbReference>
<dbReference type="EC" id="2.7.13.3" evidence="3"/>
<dbReference type="CDD" id="cd00082">
    <property type="entry name" value="HisKA"/>
    <property type="match status" value="1"/>
</dbReference>
<dbReference type="Proteomes" id="UP000013520">
    <property type="component" value="Chromosome"/>
</dbReference>
<gene>
    <name evidence="10" type="ORF">Desgi_2087</name>
</gene>
<feature type="transmembrane region" description="Helical" evidence="8">
    <location>
        <begin position="113"/>
        <end position="131"/>
    </location>
</feature>
<dbReference type="Gene3D" id="1.10.287.130">
    <property type="match status" value="1"/>
</dbReference>
<feature type="domain" description="Histidine kinase" evidence="9">
    <location>
        <begin position="199"/>
        <end position="413"/>
    </location>
</feature>
<name>R4KPG4_9FIRM</name>
<dbReference type="PANTHER" id="PTHR45453">
    <property type="entry name" value="PHOSPHATE REGULON SENSOR PROTEIN PHOR"/>
    <property type="match status" value="1"/>
</dbReference>
<accession>R4KPG4</accession>
<dbReference type="GO" id="GO:0016036">
    <property type="term" value="P:cellular response to phosphate starvation"/>
    <property type="evidence" value="ECO:0007669"/>
    <property type="project" value="TreeGrafter"/>
</dbReference>
<dbReference type="Gene3D" id="6.10.340.10">
    <property type="match status" value="1"/>
</dbReference>
<evidence type="ECO:0000313" key="11">
    <source>
        <dbReference type="Proteomes" id="UP000013520"/>
    </source>
</evidence>
<dbReference type="PANTHER" id="PTHR45453:SF1">
    <property type="entry name" value="PHOSPHATE REGULON SENSOR PROTEIN PHOR"/>
    <property type="match status" value="1"/>
</dbReference>
<dbReference type="HOGENOM" id="CLU_000445_89_3_9"/>
<dbReference type="GO" id="GO:0005886">
    <property type="term" value="C:plasma membrane"/>
    <property type="evidence" value="ECO:0007669"/>
    <property type="project" value="TreeGrafter"/>
</dbReference>
<keyword evidence="8" id="KW-1133">Transmembrane helix</keyword>
<evidence type="ECO:0000256" key="4">
    <source>
        <dbReference type="ARBA" id="ARBA00022553"/>
    </source>
</evidence>
<dbReference type="InterPro" id="IPR005467">
    <property type="entry name" value="His_kinase_dom"/>
</dbReference>
<dbReference type="SUPFAM" id="SSF55874">
    <property type="entry name" value="ATPase domain of HSP90 chaperone/DNA topoisomerase II/histidine kinase"/>
    <property type="match status" value="1"/>
</dbReference>
<dbReference type="FunFam" id="3.30.565.10:FF:000006">
    <property type="entry name" value="Sensor histidine kinase WalK"/>
    <property type="match status" value="1"/>
</dbReference>
<dbReference type="EMBL" id="CP003273">
    <property type="protein sequence ID" value="AGL01521.1"/>
    <property type="molecule type" value="Genomic_DNA"/>
</dbReference>
<dbReference type="Gene3D" id="3.30.565.10">
    <property type="entry name" value="Histidine kinase-like ATPase, C-terminal domain"/>
    <property type="match status" value="1"/>
</dbReference>
<dbReference type="PROSITE" id="PS50109">
    <property type="entry name" value="HIS_KIN"/>
    <property type="match status" value="1"/>
</dbReference>
<dbReference type="GO" id="GO:0004721">
    <property type="term" value="F:phosphoprotein phosphatase activity"/>
    <property type="evidence" value="ECO:0007669"/>
    <property type="project" value="TreeGrafter"/>
</dbReference>
<keyword evidence="11" id="KW-1185">Reference proteome</keyword>
<dbReference type="SMART" id="SM00388">
    <property type="entry name" value="HisKA"/>
    <property type="match status" value="1"/>
</dbReference>
<evidence type="ECO:0000259" key="9">
    <source>
        <dbReference type="PROSITE" id="PS50109"/>
    </source>
</evidence>
<organism evidence="10 11">
    <name type="scientific">Desulfoscipio gibsoniae DSM 7213</name>
    <dbReference type="NCBI Taxonomy" id="767817"/>
    <lineage>
        <taxon>Bacteria</taxon>
        <taxon>Bacillati</taxon>
        <taxon>Bacillota</taxon>
        <taxon>Clostridia</taxon>
        <taxon>Eubacteriales</taxon>
        <taxon>Desulfallaceae</taxon>
        <taxon>Desulfoscipio</taxon>
    </lineage>
</organism>
<keyword evidence="6 10" id="KW-0418">Kinase</keyword>
<comment type="subcellular location">
    <subcellularLocation>
        <location evidence="2">Membrane</location>
    </subcellularLocation>
</comment>
<keyword evidence="4" id="KW-0597">Phosphoprotein</keyword>
<keyword evidence="8" id="KW-0812">Transmembrane</keyword>
<dbReference type="CDD" id="cd00075">
    <property type="entry name" value="HATPase"/>
    <property type="match status" value="1"/>
</dbReference>
<evidence type="ECO:0000256" key="5">
    <source>
        <dbReference type="ARBA" id="ARBA00022679"/>
    </source>
</evidence>
<evidence type="ECO:0000256" key="6">
    <source>
        <dbReference type="ARBA" id="ARBA00022777"/>
    </source>
</evidence>
<keyword evidence="7" id="KW-0902">Two-component regulatory system</keyword>
<dbReference type="InterPro" id="IPR003661">
    <property type="entry name" value="HisK_dim/P_dom"/>
</dbReference>
<comment type="catalytic activity">
    <reaction evidence="1">
        <text>ATP + protein L-histidine = ADP + protein N-phospho-L-histidine.</text>
        <dbReference type="EC" id="2.7.13.3"/>
    </reaction>
</comment>